<evidence type="ECO:0000313" key="1">
    <source>
        <dbReference type="EMBL" id="CAI6349025.1"/>
    </source>
</evidence>
<gene>
    <name evidence="1" type="ORF">MEUPH1_LOCUS5639</name>
</gene>
<accession>A0AAV0VZJ1</accession>
<reference evidence="1 2" key="1">
    <citation type="submission" date="2023-01" db="EMBL/GenBank/DDBJ databases">
        <authorList>
            <person name="Whitehead M."/>
        </authorList>
    </citation>
    <scope>NUCLEOTIDE SEQUENCE [LARGE SCALE GENOMIC DNA]</scope>
</reference>
<name>A0AAV0VZJ1_9HEMI</name>
<sequence>MPCARQPITRDANEVILCRQTFIRRVSLFLPAPPLSSVACVPCASLLRPSSPPPHGCSVAGWHRIGLGWLDGYCRCRCCWLQVLLFVPPLQRELK</sequence>
<protein>
    <submittedName>
        <fullName evidence="1">Uncharacterized protein</fullName>
    </submittedName>
</protein>
<evidence type="ECO:0000313" key="2">
    <source>
        <dbReference type="Proteomes" id="UP001160148"/>
    </source>
</evidence>
<dbReference type="Proteomes" id="UP001160148">
    <property type="component" value="Unassembled WGS sequence"/>
</dbReference>
<organism evidence="1 2">
    <name type="scientific">Macrosiphum euphorbiae</name>
    <name type="common">potato aphid</name>
    <dbReference type="NCBI Taxonomy" id="13131"/>
    <lineage>
        <taxon>Eukaryota</taxon>
        <taxon>Metazoa</taxon>
        <taxon>Ecdysozoa</taxon>
        <taxon>Arthropoda</taxon>
        <taxon>Hexapoda</taxon>
        <taxon>Insecta</taxon>
        <taxon>Pterygota</taxon>
        <taxon>Neoptera</taxon>
        <taxon>Paraneoptera</taxon>
        <taxon>Hemiptera</taxon>
        <taxon>Sternorrhyncha</taxon>
        <taxon>Aphidomorpha</taxon>
        <taxon>Aphidoidea</taxon>
        <taxon>Aphididae</taxon>
        <taxon>Macrosiphini</taxon>
        <taxon>Macrosiphum</taxon>
    </lineage>
</organism>
<dbReference type="EMBL" id="CARXXK010000001">
    <property type="protein sequence ID" value="CAI6349025.1"/>
    <property type="molecule type" value="Genomic_DNA"/>
</dbReference>
<comment type="caution">
    <text evidence="1">The sequence shown here is derived from an EMBL/GenBank/DDBJ whole genome shotgun (WGS) entry which is preliminary data.</text>
</comment>
<keyword evidence="2" id="KW-1185">Reference proteome</keyword>
<dbReference type="AlphaFoldDB" id="A0AAV0VZJ1"/>
<proteinExistence type="predicted"/>